<evidence type="ECO:0000256" key="5">
    <source>
        <dbReference type="ARBA" id="ARBA00031404"/>
    </source>
</evidence>
<dbReference type="InterPro" id="IPR011762">
    <property type="entry name" value="COA_CT_N"/>
</dbReference>
<dbReference type="PROSITE" id="PS50989">
    <property type="entry name" value="COA_CT_CTER"/>
    <property type="match status" value="1"/>
</dbReference>
<dbReference type="Pfam" id="PF01039">
    <property type="entry name" value="Carboxyl_trans"/>
    <property type="match status" value="1"/>
</dbReference>
<dbReference type="PANTHER" id="PTHR22855:SF47">
    <property type="entry name" value="METHYLCROTONOYL-COA CARBOXYLASE"/>
    <property type="match status" value="1"/>
</dbReference>
<evidence type="ECO:0000256" key="6">
    <source>
        <dbReference type="ARBA" id="ARBA00052347"/>
    </source>
</evidence>
<dbReference type="InterPro" id="IPR011763">
    <property type="entry name" value="COA_CT_C"/>
</dbReference>
<dbReference type="InterPro" id="IPR029045">
    <property type="entry name" value="ClpP/crotonase-like_dom_sf"/>
</dbReference>
<dbReference type="Gene3D" id="3.90.226.10">
    <property type="entry name" value="2-enoyl-CoA Hydratase, Chain A, domain 1"/>
    <property type="match status" value="2"/>
</dbReference>
<gene>
    <name evidence="10" type="primary">LOC101853316</name>
</gene>
<reference evidence="10" key="1">
    <citation type="submission" date="2025-08" db="UniProtKB">
        <authorList>
            <consortium name="RefSeq"/>
        </authorList>
    </citation>
    <scope>IDENTIFICATION</scope>
</reference>
<keyword evidence="9" id="KW-1185">Reference proteome</keyword>
<organism evidence="9 10">
    <name type="scientific">Aplysia californica</name>
    <name type="common">California sea hare</name>
    <dbReference type="NCBI Taxonomy" id="6500"/>
    <lineage>
        <taxon>Eukaryota</taxon>
        <taxon>Metazoa</taxon>
        <taxon>Spiralia</taxon>
        <taxon>Lophotrochozoa</taxon>
        <taxon>Mollusca</taxon>
        <taxon>Gastropoda</taxon>
        <taxon>Heterobranchia</taxon>
        <taxon>Euthyneura</taxon>
        <taxon>Tectipleura</taxon>
        <taxon>Aplysiida</taxon>
        <taxon>Aplysioidea</taxon>
        <taxon>Aplysiidae</taxon>
        <taxon>Aplysia</taxon>
    </lineage>
</organism>
<comment type="pathway">
    <text evidence="1">Amino-acid degradation; L-leucine degradation; (S)-3-hydroxy-3-methylglutaryl-CoA from 3-isovaleryl-CoA: step 2/3.</text>
</comment>
<dbReference type="PROSITE" id="PS50980">
    <property type="entry name" value="COA_CT_NTER"/>
    <property type="match status" value="1"/>
</dbReference>
<feature type="domain" description="CoA carboxyltransferase N-terminal" evidence="7">
    <location>
        <begin position="133"/>
        <end position="388"/>
    </location>
</feature>
<dbReference type="Proteomes" id="UP000694888">
    <property type="component" value="Unplaced"/>
</dbReference>
<evidence type="ECO:0000256" key="1">
    <source>
        <dbReference type="ARBA" id="ARBA00025711"/>
    </source>
</evidence>
<evidence type="ECO:0000313" key="9">
    <source>
        <dbReference type="Proteomes" id="UP000694888"/>
    </source>
</evidence>
<dbReference type="GeneID" id="101853316"/>
<evidence type="ECO:0000259" key="7">
    <source>
        <dbReference type="PROSITE" id="PS50980"/>
    </source>
</evidence>
<dbReference type="EC" id="6.4.1.4" evidence="2"/>
<evidence type="ECO:0000259" key="8">
    <source>
        <dbReference type="PROSITE" id="PS50989"/>
    </source>
</evidence>
<sequence>MRMATRLGSVYLVTPRGRAGDLRCLAPTISRPNSSLSLRLRFQQPPCISKCYSRLASYQRLLIKNVSSCNRNSFLAGDRLHGFAALFQRHIRLYSPSKPSPNARASSKPLRVVEEDKAAININSPQSVKNSACFKKTEDMYRQAEAVALAGGGEKSMERHVKKHGKMMVTDRVRALIDDMDDFLELSLIGGVGMPYGHVPRANYLNGIGKIHGTYCMVCANDGSFKGGAIYPISVTKGLRTQEICFQNRVPSVMIVDSAGGFLPLQADLFNNGGATFYNEAVAGSEGIPQIAIVCGSCTAGGAYIPTMADEAVIVHKIGSLYLGGPPLVQAALGEIVSSEDLGGATVHCGTSGCTDYFASSEPEAFEIGRDIISCLNVKCNNDLDVPDFDEPLYNADEIPCIIPTPDSHHEMDVLPIIARLVDGSRFHEFKNMFGKCLLTGFAHICGHLVGIVANQQGDIGEFEAAKGSHFVQMCSERGIPLVFLQNTTDEQSEVSNKDEAVLWSQKLKARANMLAAVSCAKVPKLTVILGNGFGSTHFLMGGRAVNPNFLFAWPNARVAIMEPTRLAETVARQNDSSGKLDPDKLKKLTEKFVKESSAIYGATRILNDGIIMPNETRKVLSQCLAICKAYAQPRSEGSPVLRM</sequence>
<evidence type="ECO:0000256" key="2">
    <source>
        <dbReference type="ARBA" id="ARBA00026116"/>
    </source>
</evidence>
<dbReference type="RefSeq" id="XP_012938023.1">
    <property type="nucleotide sequence ID" value="XM_013082569.2"/>
</dbReference>
<accession>A0ABM0ZZZ2</accession>
<dbReference type="SUPFAM" id="SSF52096">
    <property type="entry name" value="ClpP/crotonase"/>
    <property type="match status" value="2"/>
</dbReference>
<dbReference type="InterPro" id="IPR045190">
    <property type="entry name" value="MCCB/AccD1-like"/>
</dbReference>
<dbReference type="InterPro" id="IPR034733">
    <property type="entry name" value="AcCoA_carboxyl_beta"/>
</dbReference>
<proteinExistence type="predicted"/>
<dbReference type="PANTHER" id="PTHR22855">
    <property type="entry name" value="ACETYL, PROPIONYL, PYRUVATE, AND GLUTACONYL CARBOXYLASE-RELATED"/>
    <property type="match status" value="1"/>
</dbReference>
<evidence type="ECO:0000256" key="3">
    <source>
        <dbReference type="ARBA" id="ARBA00031109"/>
    </source>
</evidence>
<protein>
    <recommendedName>
        <fullName evidence="2">methylcrotonoyl-CoA carboxylase</fullName>
        <ecNumber evidence="2">6.4.1.4</ecNumber>
    </recommendedName>
    <alternativeName>
        <fullName evidence="5">3-methylcrotonyl-CoA carboxylase 2</fullName>
    </alternativeName>
    <alternativeName>
        <fullName evidence="3">3-methylcrotonyl-CoA carboxylase non-biotin-containing subunit</fullName>
    </alternativeName>
    <alternativeName>
        <fullName evidence="4">3-methylcrotonyl-CoA:carbon dioxide ligase subunit beta</fullName>
    </alternativeName>
</protein>
<comment type="catalytic activity">
    <reaction evidence="6">
        <text>3-methylbut-2-enoyl-CoA + hydrogencarbonate + ATP = 3-methyl-(2E)-glutaconyl-CoA + ADP + phosphate + H(+)</text>
        <dbReference type="Rhea" id="RHEA:13589"/>
        <dbReference type="ChEBI" id="CHEBI:15378"/>
        <dbReference type="ChEBI" id="CHEBI:17544"/>
        <dbReference type="ChEBI" id="CHEBI:30616"/>
        <dbReference type="ChEBI" id="CHEBI:43474"/>
        <dbReference type="ChEBI" id="CHEBI:57344"/>
        <dbReference type="ChEBI" id="CHEBI:57346"/>
        <dbReference type="ChEBI" id="CHEBI:456216"/>
        <dbReference type="EC" id="6.4.1.4"/>
    </reaction>
</comment>
<feature type="domain" description="CoA carboxyltransferase C-terminal" evidence="8">
    <location>
        <begin position="388"/>
        <end position="637"/>
    </location>
</feature>
<name>A0ABM0ZZZ2_APLCA</name>
<evidence type="ECO:0000313" key="10">
    <source>
        <dbReference type="RefSeq" id="XP_012938023.1"/>
    </source>
</evidence>
<evidence type="ECO:0000256" key="4">
    <source>
        <dbReference type="ARBA" id="ARBA00031237"/>
    </source>
</evidence>